<dbReference type="EMBL" id="CAJHNH020001343">
    <property type="protein sequence ID" value="CAG5122691.1"/>
    <property type="molecule type" value="Genomic_DNA"/>
</dbReference>
<reference evidence="2" key="1">
    <citation type="submission" date="2021-04" db="EMBL/GenBank/DDBJ databases">
        <authorList>
            <consortium name="Molecular Ecology Group"/>
        </authorList>
    </citation>
    <scope>NUCLEOTIDE SEQUENCE</scope>
</reference>
<sequence>VFVMTIMTVVCLPADNQMENVVVERDVSVVPVDNEQMTREDIDQFLREMKKLNQHISTTLQAQNTTTSQSHEASVEAVSALFNTVIPLAIGVASAGLLVILVTAVAIFLCCRNKKNEKTDLILNKELNRWDPQLLRPSKEHIDAFYFGPPIPSVAEMIKQ</sequence>
<dbReference type="OrthoDB" id="6162388at2759"/>
<evidence type="ECO:0000313" key="3">
    <source>
        <dbReference type="Proteomes" id="UP000678393"/>
    </source>
</evidence>
<keyword evidence="1" id="KW-0472">Membrane</keyword>
<accession>A0A8S3Z670</accession>
<keyword evidence="1" id="KW-0812">Transmembrane</keyword>
<comment type="caution">
    <text evidence="2">The sequence shown here is derived from an EMBL/GenBank/DDBJ whole genome shotgun (WGS) entry which is preliminary data.</text>
</comment>
<protein>
    <submittedName>
        <fullName evidence="2">Uncharacterized protein</fullName>
    </submittedName>
</protein>
<feature type="transmembrane region" description="Helical" evidence="1">
    <location>
        <begin position="85"/>
        <end position="111"/>
    </location>
</feature>
<evidence type="ECO:0000256" key="1">
    <source>
        <dbReference type="SAM" id="Phobius"/>
    </source>
</evidence>
<gene>
    <name evidence="2" type="ORF">CUNI_LOCUS8249</name>
</gene>
<dbReference type="AlphaFoldDB" id="A0A8S3Z670"/>
<proteinExistence type="predicted"/>
<dbReference type="Proteomes" id="UP000678393">
    <property type="component" value="Unassembled WGS sequence"/>
</dbReference>
<keyword evidence="1" id="KW-1133">Transmembrane helix</keyword>
<feature type="non-terminal residue" evidence="2">
    <location>
        <position position="1"/>
    </location>
</feature>
<keyword evidence="3" id="KW-1185">Reference proteome</keyword>
<evidence type="ECO:0000313" key="2">
    <source>
        <dbReference type="EMBL" id="CAG5122691.1"/>
    </source>
</evidence>
<name>A0A8S3Z670_9EUPU</name>
<organism evidence="2 3">
    <name type="scientific">Candidula unifasciata</name>
    <dbReference type="NCBI Taxonomy" id="100452"/>
    <lineage>
        <taxon>Eukaryota</taxon>
        <taxon>Metazoa</taxon>
        <taxon>Spiralia</taxon>
        <taxon>Lophotrochozoa</taxon>
        <taxon>Mollusca</taxon>
        <taxon>Gastropoda</taxon>
        <taxon>Heterobranchia</taxon>
        <taxon>Euthyneura</taxon>
        <taxon>Panpulmonata</taxon>
        <taxon>Eupulmonata</taxon>
        <taxon>Stylommatophora</taxon>
        <taxon>Helicina</taxon>
        <taxon>Helicoidea</taxon>
        <taxon>Geomitridae</taxon>
        <taxon>Candidula</taxon>
    </lineage>
</organism>